<dbReference type="Proteomes" id="UP001305779">
    <property type="component" value="Unassembled WGS sequence"/>
</dbReference>
<sequence length="231" mass="25749">MSSVETITAPTQAWPWTIGSMNWLANRKREHELASTPKEPSSRPEENATPVSGTASSIKPPSPSKFLSLPPELRNEIYTALFPPSSEGSVQRIKPGYELPGLLLSCKQIHAECMGLYYSNSIFRCLDEDSAVSWLSNLPRKWLDMIEEVRYDTRWIIFMTPFIPVPGAECWLFQSLVKRLSERGFDINQLGTRIGPDGVELGDGKLKVSFYGSGGVKWTDKPGLIDTVRGA</sequence>
<evidence type="ECO:0000256" key="1">
    <source>
        <dbReference type="SAM" id="MobiDB-lite"/>
    </source>
</evidence>
<dbReference type="PANTHER" id="PTHR42085:SF1">
    <property type="entry name" value="F-BOX DOMAIN-CONTAINING PROTEIN"/>
    <property type="match status" value="1"/>
</dbReference>
<dbReference type="InterPro" id="IPR038883">
    <property type="entry name" value="AN11006-like"/>
</dbReference>
<accession>A0ABR0E094</accession>
<dbReference type="EMBL" id="JAXOVC010000013">
    <property type="protein sequence ID" value="KAK4494829.1"/>
    <property type="molecule type" value="Genomic_DNA"/>
</dbReference>
<comment type="caution">
    <text evidence="2">The sequence shown here is derived from an EMBL/GenBank/DDBJ whole genome shotgun (WGS) entry which is preliminary data.</text>
</comment>
<proteinExistence type="predicted"/>
<evidence type="ECO:0008006" key="4">
    <source>
        <dbReference type="Google" id="ProtNLM"/>
    </source>
</evidence>
<name>A0ABR0E094_ZASCE</name>
<dbReference type="PANTHER" id="PTHR42085">
    <property type="entry name" value="F-BOX DOMAIN-CONTAINING PROTEIN"/>
    <property type="match status" value="1"/>
</dbReference>
<feature type="region of interest" description="Disordered" evidence="1">
    <location>
        <begin position="27"/>
        <end position="64"/>
    </location>
</feature>
<gene>
    <name evidence="2" type="ORF">PRZ48_014185</name>
</gene>
<reference evidence="2 3" key="1">
    <citation type="journal article" date="2023" name="G3 (Bethesda)">
        <title>A chromosome-level genome assembly of Zasmidium syzygii isolated from banana leaves.</title>
        <authorList>
            <person name="van Westerhoven A.C."/>
            <person name="Mehrabi R."/>
            <person name="Talebi R."/>
            <person name="Steentjes M.B.F."/>
            <person name="Corcolon B."/>
            <person name="Chong P.A."/>
            <person name="Kema G.H.J."/>
            <person name="Seidl M.F."/>
        </authorList>
    </citation>
    <scope>NUCLEOTIDE SEQUENCE [LARGE SCALE GENOMIC DNA]</scope>
    <source>
        <strain evidence="2 3">P124</strain>
    </source>
</reference>
<protein>
    <recommendedName>
        <fullName evidence="4">F-box domain-containing protein</fullName>
    </recommendedName>
</protein>
<evidence type="ECO:0000313" key="3">
    <source>
        <dbReference type="Proteomes" id="UP001305779"/>
    </source>
</evidence>
<organism evidence="2 3">
    <name type="scientific">Zasmidium cellare</name>
    <name type="common">Wine cellar mold</name>
    <name type="synonym">Racodium cellare</name>
    <dbReference type="NCBI Taxonomy" id="395010"/>
    <lineage>
        <taxon>Eukaryota</taxon>
        <taxon>Fungi</taxon>
        <taxon>Dikarya</taxon>
        <taxon>Ascomycota</taxon>
        <taxon>Pezizomycotina</taxon>
        <taxon>Dothideomycetes</taxon>
        <taxon>Dothideomycetidae</taxon>
        <taxon>Mycosphaerellales</taxon>
        <taxon>Mycosphaerellaceae</taxon>
        <taxon>Zasmidium</taxon>
    </lineage>
</organism>
<keyword evidence="3" id="KW-1185">Reference proteome</keyword>
<evidence type="ECO:0000313" key="2">
    <source>
        <dbReference type="EMBL" id="KAK4494829.1"/>
    </source>
</evidence>